<dbReference type="Pfam" id="PF00580">
    <property type="entry name" value="UvrD-helicase"/>
    <property type="match status" value="1"/>
</dbReference>
<reference evidence="8 9" key="1">
    <citation type="submission" date="2016-10" db="EMBL/GenBank/DDBJ databases">
        <authorList>
            <person name="de Groot N.N."/>
        </authorList>
    </citation>
    <scope>NUCLEOTIDE SEQUENCE [LARGE SCALE GENOMIC DNA]</scope>
    <source>
        <strain evidence="8 9">DSM 3756</strain>
    </source>
</reference>
<organism evidence="8 9">
    <name type="scientific">Haloarcula vallismortis</name>
    <name type="common">Halobacterium vallismortis</name>
    <dbReference type="NCBI Taxonomy" id="28442"/>
    <lineage>
        <taxon>Archaea</taxon>
        <taxon>Methanobacteriati</taxon>
        <taxon>Methanobacteriota</taxon>
        <taxon>Stenosarchaea group</taxon>
        <taxon>Halobacteria</taxon>
        <taxon>Halobacteriales</taxon>
        <taxon>Haloarculaceae</taxon>
        <taxon>Haloarcula</taxon>
    </lineage>
</organism>
<dbReference type="PROSITE" id="PS51198">
    <property type="entry name" value="UVRD_HELICASE_ATP_BIND"/>
    <property type="match status" value="1"/>
</dbReference>
<evidence type="ECO:0000256" key="6">
    <source>
        <dbReference type="SAM" id="MobiDB-lite"/>
    </source>
</evidence>
<evidence type="ECO:0000259" key="7">
    <source>
        <dbReference type="PROSITE" id="PS51198"/>
    </source>
</evidence>
<protein>
    <submittedName>
        <fullName evidence="8">ATP-dependent helicase/nuclease subunit A</fullName>
    </submittedName>
</protein>
<dbReference type="GO" id="GO:0003677">
    <property type="term" value="F:DNA binding"/>
    <property type="evidence" value="ECO:0007669"/>
    <property type="project" value="InterPro"/>
</dbReference>
<evidence type="ECO:0000256" key="2">
    <source>
        <dbReference type="ARBA" id="ARBA00022801"/>
    </source>
</evidence>
<evidence type="ECO:0000313" key="8">
    <source>
        <dbReference type="EMBL" id="SDX33616.1"/>
    </source>
</evidence>
<feature type="domain" description="UvrD-like helicase ATP-binding" evidence="7">
    <location>
        <begin position="20"/>
        <end position="420"/>
    </location>
</feature>
<dbReference type="STRING" id="28442.SAMN05443574_1322"/>
<sequence>MSRDTVTDEQPQNEYIRLDGAQRDIRDEFFGHDAGLFIQMSDPGTGKSTTTEFIAAEYLIRASLDGVDAPEERVAFISFTRDDAASIGPGIAEALETLARDPTVDYEISVEAAQALGRRVQHASNIGTVDSFLGSIFQSIAAEVGFSEGPTVGENSELQRVRAECLARLREKPRYAAHLERLTEAYPGDGAYQDDAGDILRKAQVACRERQLSVSAFQRQLKTIVEETYPTGRPASFADIRMAVDQFVDEETATAYEQRVDDQRKSDIVASDRSLFESWSTAIADLCSLLDAYIDVYDTVTREQAVASHLDAAHWVARFFTDDAFEGRFRTRLQHRYTEQLSVVVVDEAQDVSTVQSAALSPLADRDMRVLLAGDLKQLIFLWRNAQPALFRTAIDDGRYFGVDWDKQCVVYEHRTRRCRPDIAAAIDAIFTDVFTDSARGATETVTQRYSKLEPTREQTAAPNVHIGAFSTTASPGSAEYIAPDSGGGEADILASSIADGLASGRFADEAEPDTDPTVTVLFHQRTNLQAYTHAFERVGLSVGNATEDLFTHPLVKFVVEVCTALSHPDLEAELRSLLRGTDSESVFSETVISGTKIPAVFELYGPSLSAIVDQTDGDRPPVAFAHGLDNLVAEKATLEAGSPTAVIEAIITELDLWSDPLDLSESPTQRVTALDALLTYVGQLESDASNSFERLVARLKQVHANPKSGPKLPLAREQDYDVVFKTIFQMKGDEDDVIALGDIGQHIGKMGPHVDTLSAQGSTVALAPPKSETTATTPALPGFEHGIYTIDCRPWDYDAGLRWISQRWAADDCLAGSQPLSTLAHAHRAGRWRLLYVALTRARDHVVIPLPEQREQPAPRDYWIDTLREGLDFDATVPETYSCNTPAGEEIPIRVHRETADSEEVSESEPLAPAITAVPAEQPPPWTPRYVNPSTLFPLLDDPHTHILDHLQSRPLQTQHEGMSDEIDLTLETAGLEDIGEISHHVIATAMRHRDSVETDTLGQCDGVVGRTLEYELAKRPSLSDEERNQIESFISETVCPQFAQSKLWAQVQTAADVYVEESVQLLLRIDGLETEVKGTPDVIFRQADSHWETAEIKIIFQDNDAATQNRHTLQARLYAWALSKQLADEATIDARLIQLGVKQREEVLPWDKETLTARLSQIRSLV</sequence>
<dbReference type="Gene3D" id="3.40.50.300">
    <property type="entry name" value="P-loop containing nucleotide triphosphate hydrolases"/>
    <property type="match status" value="3"/>
</dbReference>
<dbReference type="PANTHER" id="PTHR11070:SF2">
    <property type="entry name" value="ATP-DEPENDENT DNA HELICASE SRS2"/>
    <property type="match status" value="1"/>
</dbReference>
<evidence type="ECO:0000256" key="5">
    <source>
        <dbReference type="PROSITE-ProRule" id="PRU00560"/>
    </source>
</evidence>
<keyword evidence="4 5" id="KW-0067">ATP-binding</keyword>
<evidence type="ECO:0000256" key="4">
    <source>
        <dbReference type="ARBA" id="ARBA00022840"/>
    </source>
</evidence>
<keyword evidence="2 5" id="KW-0378">Hydrolase</keyword>
<dbReference type="Proteomes" id="UP000182573">
    <property type="component" value="Unassembled WGS sequence"/>
</dbReference>
<feature type="region of interest" description="Disordered" evidence="6">
    <location>
        <begin position="905"/>
        <end position="928"/>
    </location>
</feature>
<dbReference type="Gene3D" id="3.90.320.10">
    <property type="match status" value="1"/>
</dbReference>
<dbReference type="GO" id="GO:0043138">
    <property type="term" value="F:3'-5' DNA helicase activity"/>
    <property type="evidence" value="ECO:0007669"/>
    <property type="project" value="TreeGrafter"/>
</dbReference>
<dbReference type="EMBL" id="FNOF01000032">
    <property type="protein sequence ID" value="SDX33616.1"/>
    <property type="molecule type" value="Genomic_DNA"/>
</dbReference>
<feature type="binding site" evidence="5">
    <location>
        <begin position="41"/>
        <end position="48"/>
    </location>
    <ligand>
        <name>ATP</name>
        <dbReference type="ChEBI" id="CHEBI:30616"/>
    </ligand>
</feature>
<evidence type="ECO:0000256" key="1">
    <source>
        <dbReference type="ARBA" id="ARBA00022741"/>
    </source>
</evidence>
<dbReference type="RefSeq" id="WP_004517261.1">
    <property type="nucleotide sequence ID" value="NZ_FNOF01000032.1"/>
</dbReference>
<keyword evidence="3 5" id="KW-0347">Helicase</keyword>
<dbReference type="GO" id="GO:0005524">
    <property type="term" value="F:ATP binding"/>
    <property type="evidence" value="ECO:0007669"/>
    <property type="project" value="UniProtKB-UniRule"/>
</dbReference>
<keyword evidence="1 5" id="KW-0547">Nucleotide-binding</keyword>
<dbReference type="PANTHER" id="PTHR11070">
    <property type="entry name" value="UVRD / RECB / PCRA DNA HELICASE FAMILY MEMBER"/>
    <property type="match status" value="1"/>
</dbReference>
<dbReference type="AlphaFoldDB" id="A0A1H3AV81"/>
<gene>
    <name evidence="8" type="ORF">SAMN05443574_1322</name>
</gene>
<dbReference type="InterPro" id="IPR027417">
    <property type="entry name" value="P-loop_NTPase"/>
</dbReference>
<dbReference type="InterPro" id="IPR000212">
    <property type="entry name" value="DNA_helicase_UvrD/REP"/>
</dbReference>
<accession>A0A1H3AV81</accession>
<dbReference type="SUPFAM" id="SSF52540">
    <property type="entry name" value="P-loop containing nucleoside triphosphate hydrolases"/>
    <property type="match status" value="1"/>
</dbReference>
<dbReference type="GO" id="GO:0016787">
    <property type="term" value="F:hydrolase activity"/>
    <property type="evidence" value="ECO:0007669"/>
    <property type="project" value="UniProtKB-UniRule"/>
</dbReference>
<evidence type="ECO:0000313" key="9">
    <source>
        <dbReference type="Proteomes" id="UP000182573"/>
    </source>
</evidence>
<proteinExistence type="predicted"/>
<name>A0A1H3AV81_HALVA</name>
<dbReference type="GO" id="GO:0000725">
    <property type="term" value="P:recombinational repair"/>
    <property type="evidence" value="ECO:0007669"/>
    <property type="project" value="TreeGrafter"/>
</dbReference>
<dbReference type="InterPro" id="IPR011604">
    <property type="entry name" value="PDDEXK-like_dom_sf"/>
</dbReference>
<dbReference type="InterPro" id="IPR014016">
    <property type="entry name" value="UvrD-like_ATP-bd"/>
</dbReference>
<evidence type="ECO:0000256" key="3">
    <source>
        <dbReference type="ARBA" id="ARBA00022806"/>
    </source>
</evidence>